<dbReference type="GO" id="GO:0003983">
    <property type="term" value="F:UTP:glucose-1-phosphate uridylyltransferase activity"/>
    <property type="evidence" value="ECO:0007669"/>
    <property type="project" value="UniProtKB-EC"/>
</dbReference>
<proteinExistence type="inferred from homology"/>
<evidence type="ECO:0000259" key="6">
    <source>
        <dbReference type="Pfam" id="PF00483"/>
    </source>
</evidence>
<gene>
    <name evidence="7" type="ORF">UFOPK1572_00891</name>
</gene>
<sequence>MKAHTAVIPAAGLGTRFYPVTKAVPKELLPIFDVPALQLVMDEAIGAGCDHIVLVSSRNKPGLENYVTPNPLINSKLRDQGRHDIADRLARIGSDVRVSITYQDSPRGLGHAVGCAREVVGDEPFALLLPDELRGDSGLLSLLIASCEATGQSAIELKRVPMEEVSAYGVVSVAPGAPVEGPFEITDVVEKPKMEDAASDLIILGRYVLTADIFEEIDKLQPHPNGELQLTDALLSQSLRTPVLGHLTTTQRWDTGTPLGWLEAVLDAALARPEIAPQLKAWLQTRLG</sequence>
<dbReference type="EMBL" id="CAEZTC010000104">
    <property type="protein sequence ID" value="CAB4561905.1"/>
    <property type="molecule type" value="Genomic_DNA"/>
</dbReference>
<evidence type="ECO:0000256" key="2">
    <source>
        <dbReference type="ARBA" id="ARBA00012415"/>
    </source>
</evidence>
<keyword evidence="3" id="KW-0808">Transferase</keyword>
<dbReference type="GO" id="GO:0006011">
    <property type="term" value="P:UDP-alpha-D-glucose metabolic process"/>
    <property type="evidence" value="ECO:0007669"/>
    <property type="project" value="InterPro"/>
</dbReference>
<protein>
    <recommendedName>
        <fullName evidence="2">UTP--glucose-1-phosphate uridylyltransferase</fullName>
        <ecNumber evidence="2">2.7.7.9</ecNumber>
    </recommendedName>
</protein>
<keyword evidence="4" id="KW-0548">Nucleotidyltransferase</keyword>
<dbReference type="PANTHER" id="PTHR43197">
    <property type="entry name" value="UTP--GLUCOSE-1-PHOSPHATE URIDYLYLTRANSFERASE"/>
    <property type="match status" value="1"/>
</dbReference>
<organism evidence="7">
    <name type="scientific">freshwater metagenome</name>
    <dbReference type="NCBI Taxonomy" id="449393"/>
    <lineage>
        <taxon>unclassified sequences</taxon>
        <taxon>metagenomes</taxon>
        <taxon>ecological metagenomes</taxon>
    </lineage>
</organism>
<evidence type="ECO:0000256" key="1">
    <source>
        <dbReference type="ARBA" id="ARBA00006890"/>
    </source>
</evidence>
<dbReference type="InterPro" id="IPR005835">
    <property type="entry name" value="NTP_transferase_dom"/>
</dbReference>
<dbReference type="AlphaFoldDB" id="A0A6J6DFP7"/>
<dbReference type="InterPro" id="IPR005771">
    <property type="entry name" value="GalU_uridylyltTrfase_bac/arc"/>
</dbReference>
<dbReference type="Pfam" id="PF00483">
    <property type="entry name" value="NTP_transferase"/>
    <property type="match status" value="1"/>
</dbReference>
<evidence type="ECO:0000313" key="7">
    <source>
        <dbReference type="EMBL" id="CAB4561905.1"/>
    </source>
</evidence>
<evidence type="ECO:0000256" key="4">
    <source>
        <dbReference type="ARBA" id="ARBA00022695"/>
    </source>
</evidence>
<dbReference type="SUPFAM" id="SSF53448">
    <property type="entry name" value="Nucleotide-diphospho-sugar transferases"/>
    <property type="match status" value="1"/>
</dbReference>
<feature type="domain" description="Nucleotidyl transferase" evidence="6">
    <location>
        <begin position="6"/>
        <end position="265"/>
    </location>
</feature>
<dbReference type="InterPro" id="IPR029044">
    <property type="entry name" value="Nucleotide-diphossugar_trans"/>
</dbReference>
<dbReference type="PANTHER" id="PTHR43197:SF1">
    <property type="entry name" value="UTP--GLUCOSE-1-PHOSPHATE URIDYLYLTRANSFERASE"/>
    <property type="match status" value="1"/>
</dbReference>
<accession>A0A6J6DFP7</accession>
<dbReference type="Gene3D" id="3.90.550.10">
    <property type="entry name" value="Spore Coat Polysaccharide Biosynthesis Protein SpsA, Chain A"/>
    <property type="match status" value="1"/>
</dbReference>
<evidence type="ECO:0000256" key="5">
    <source>
        <dbReference type="ARBA" id="ARBA00048128"/>
    </source>
</evidence>
<dbReference type="EC" id="2.7.7.9" evidence="2"/>
<evidence type="ECO:0000256" key="3">
    <source>
        <dbReference type="ARBA" id="ARBA00022679"/>
    </source>
</evidence>
<name>A0A6J6DFP7_9ZZZZ</name>
<reference evidence="7" key="1">
    <citation type="submission" date="2020-05" db="EMBL/GenBank/DDBJ databases">
        <authorList>
            <person name="Chiriac C."/>
            <person name="Salcher M."/>
            <person name="Ghai R."/>
            <person name="Kavagutti S V."/>
        </authorList>
    </citation>
    <scope>NUCLEOTIDE SEQUENCE</scope>
</reference>
<comment type="similarity">
    <text evidence="1">Belongs to the UDPGP type 2 family.</text>
</comment>
<comment type="catalytic activity">
    <reaction evidence="5">
        <text>alpha-D-glucose 1-phosphate + UTP + H(+) = UDP-alpha-D-glucose + diphosphate</text>
        <dbReference type="Rhea" id="RHEA:19889"/>
        <dbReference type="ChEBI" id="CHEBI:15378"/>
        <dbReference type="ChEBI" id="CHEBI:33019"/>
        <dbReference type="ChEBI" id="CHEBI:46398"/>
        <dbReference type="ChEBI" id="CHEBI:58601"/>
        <dbReference type="ChEBI" id="CHEBI:58885"/>
        <dbReference type="EC" id="2.7.7.9"/>
    </reaction>
</comment>